<gene>
    <name evidence="2" type="ORF">PZ740_06835</name>
</gene>
<feature type="region of interest" description="Disordered" evidence="1">
    <location>
        <begin position="131"/>
        <end position="160"/>
    </location>
</feature>
<dbReference type="AlphaFoldDB" id="A0AAP3XQZ9"/>
<reference evidence="2 3" key="1">
    <citation type="submission" date="2023-03" db="EMBL/GenBank/DDBJ databases">
        <title>YIM 152171 draft genome.</title>
        <authorList>
            <person name="Yang Z."/>
        </authorList>
    </citation>
    <scope>NUCLEOTIDE SEQUENCE [LARGE SCALE GENOMIC DNA]</scope>
    <source>
        <strain evidence="2 3">YIM 152171</strain>
    </source>
</reference>
<organism evidence="2 3">
    <name type="scientific">Marinimicrococcus flavescens</name>
    <dbReference type="NCBI Taxonomy" id="3031815"/>
    <lineage>
        <taxon>Bacteria</taxon>
        <taxon>Pseudomonadati</taxon>
        <taxon>Pseudomonadota</taxon>
        <taxon>Alphaproteobacteria</taxon>
        <taxon>Geminicoccales</taxon>
        <taxon>Geminicoccaceae</taxon>
        <taxon>Marinimicrococcus</taxon>
    </lineage>
</organism>
<keyword evidence="3" id="KW-1185">Reference proteome</keyword>
<evidence type="ECO:0000313" key="3">
    <source>
        <dbReference type="Proteomes" id="UP001301140"/>
    </source>
</evidence>
<evidence type="ECO:0000256" key="1">
    <source>
        <dbReference type="SAM" id="MobiDB-lite"/>
    </source>
</evidence>
<evidence type="ECO:0000313" key="2">
    <source>
        <dbReference type="EMBL" id="MDF1586095.1"/>
    </source>
</evidence>
<dbReference type="Proteomes" id="UP001301140">
    <property type="component" value="Unassembled WGS sequence"/>
</dbReference>
<protein>
    <recommendedName>
        <fullName evidence="4">DUF3800 domain-containing protein</fullName>
    </recommendedName>
</protein>
<proteinExistence type="predicted"/>
<evidence type="ECO:0008006" key="4">
    <source>
        <dbReference type="Google" id="ProtNLM"/>
    </source>
</evidence>
<sequence length="160" mass="18338">MVAPQVQAFKFAHFGHGIVVLHEHESRKHKPPFVFLQSQDKRDSFMTALNRLIENADFTIIAAAIHKENLRRRYADPRNPYEMAPTFCMERACRFLRDRGQHMLKTHIVVERRGKREDDDLELAFRRIRTVPVSGNPGTPAPFNPSRGGGRQPPAQTIGV</sequence>
<accession>A0AAP3XQZ9</accession>
<dbReference type="EMBL" id="JARGEQ010000072">
    <property type="protein sequence ID" value="MDF1586095.1"/>
    <property type="molecule type" value="Genomic_DNA"/>
</dbReference>
<name>A0AAP3XQZ9_9PROT</name>
<comment type="caution">
    <text evidence="2">The sequence shown here is derived from an EMBL/GenBank/DDBJ whole genome shotgun (WGS) entry which is preliminary data.</text>
</comment>